<gene>
    <name evidence="2" type="ORF">KZ820_15160</name>
</gene>
<keyword evidence="3" id="KW-1185">Reference proteome</keyword>
<dbReference type="Proteomes" id="UP000759103">
    <property type="component" value="Unassembled WGS sequence"/>
</dbReference>
<evidence type="ECO:0000313" key="3">
    <source>
        <dbReference type="Proteomes" id="UP000759103"/>
    </source>
</evidence>
<protein>
    <submittedName>
        <fullName evidence="2">PilZ domain-containing protein</fullName>
    </submittedName>
</protein>
<dbReference type="Pfam" id="PF07238">
    <property type="entry name" value="PilZ"/>
    <property type="match status" value="1"/>
</dbReference>
<evidence type="ECO:0000259" key="1">
    <source>
        <dbReference type="Pfam" id="PF07238"/>
    </source>
</evidence>
<accession>A0ABS7BR56</accession>
<dbReference type="RefSeq" id="WP_219749431.1">
    <property type="nucleotide sequence ID" value="NZ_JAHXZN010000005.1"/>
</dbReference>
<reference evidence="2 3" key="1">
    <citation type="submission" date="2021-07" db="EMBL/GenBank/DDBJ databases">
        <title>Sphingomonas sp.</title>
        <authorList>
            <person name="Feng G."/>
            <person name="Li J."/>
            <person name="Pan M."/>
        </authorList>
    </citation>
    <scope>NUCLEOTIDE SEQUENCE [LARGE SCALE GENOMIC DNA]</scope>
    <source>
        <strain evidence="2 3">RRHST34</strain>
    </source>
</reference>
<dbReference type="InterPro" id="IPR009875">
    <property type="entry name" value="PilZ_domain"/>
</dbReference>
<proteinExistence type="predicted"/>
<evidence type="ECO:0000313" key="2">
    <source>
        <dbReference type="EMBL" id="MBW6532079.1"/>
    </source>
</evidence>
<dbReference type="EMBL" id="JAHXZN010000005">
    <property type="protein sequence ID" value="MBW6532079.1"/>
    <property type="molecule type" value="Genomic_DNA"/>
</dbReference>
<dbReference type="SUPFAM" id="SSF141371">
    <property type="entry name" value="PilZ domain-like"/>
    <property type="match status" value="1"/>
</dbReference>
<name>A0ABS7BR56_9SPHN</name>
<comment type="caution">
    <text evidence="2">The sequence shown here is derived from an EMBL/GenBank/DDBJ whole genome shotgun (WGS) entry which is preliminary data.</text>
</comment>
<dbReference type="Gene3D" id="2.40.10.220">
    <property type="entry name" value="predicted glycosyltransferase like domains"/>
    <property type="match status" value="1"/>
</dbReference>
<organism evidence="2 3">
    <name type="scientific">Sphingomonas citri</name>
    <dbReference type="NCBI Taxonomy" id="2862499"/>
    <lineage>
        <taxon>Bacteria</taxon>
        <taxon>Pseudomonadati</taxon>
        <taxon>Pseudomonadota</taxon>
        <taxon>Alphaproteobacteria</taxon>
        <taxon>Sphingomonadales</taxon>
        <taxon>Sphingomonadaceae</taxon>
        <taxon>Sphingomonas</taxon>
    </lineage>
</organism>
<feature type="domain" description="PilZ" evidence="1">
    <location>
        <begin position="6"/>
        <end position="84"/>
    </location>
</feature>
<sequence>MSTPPREPRSSVILYALVDTGTQAVECRVRNLSVTGACVDNSAGLTQGDEVRVTMGTLEQLAARVMWAKATLAGLHFDAQVDIAAARRPRTRNTSVQPSAGWMQHIRDAYRERG</sequence>